<feature type="region of interest" description="Disordered" evidence="1">
    <location>
        <begin position="17"/>
        <end position="38"/>
    </location>
</feature>
<accession>A0AAQ3WHQ8</accession>
<feature type="compositionally biased region" description="Polar residues" evidence="1">
    <location>
        <begin position="85"/>
        <end position="103"/>
    </location>
</feature>
<dbReference type="AlphaFoldDB" id="A0AAQ3WHQ8"/>
<organism evidence="2 3">
    <name type="scientific">Paspalum notatum var. saurae</name>
    <dbReference type="NCBI Taxonomy" id="547442"/>
    <lineage>
        <taxon>Eukaryota</taxon>
        <taxon>Viridiplantae</taxon>
        <taxon>Streptophyta</taxon>
        <taxon>Embryophyta</taxon>
        <taxon>Tracheophyta</taxon>
        <taxon>Spermatophyta</taxon>
        <taxon>Magnoliopsida</taxon>
        <taxon>Liliopsida</taxon>
        <taxon>Poales</taxon>
        <taxon>Poaceae</taxon>
        <taxon>PACMAD clade</taxon>
        <taxon>Panicoideae</taxon>
        <taxon>Andropogonodae</taxon>
        <taxon>Paspaleae</taxon>
        <taxon>Paspalinae</taxon>
        <taxon>Paspalum</taxon>
    </lineage>
</organism>
<feature type="region of interest" description="Disordered" evidence="1">
    <location>
        <begin position="66"/>
        <end position="130"/>
    </location>
</feature>
<keyword evidence="3" id="KW-1185">Reference proteome</keyword>
<sequence length="237" mass="26337">MQRSLCISSPACVHAIESSDDGSRRSTTIASNEEPKSRKKAAKLFLFPLKHRRRISQVLTSISWRGNKEEPDKNNGVDVEESDSETTFASANSSEPHSFSTDAGESEPPSFRLISPPPIFPAGSAEGLPPHSPMKIIRKLPFGYVIGRQLDAPQPSATTLARKIKNVMPLALLHLRFRSHMFKKKVDRAFSEACRRGSRHHGGEEADGCCEDDDEDVFWKKDVRGLRCRPVEADNAL</sequence>
<evidence type="ECO:0000256" key="1">
    <source>
        <dbReference type="SAM" id="MobiDB-lite"/>
    </source>
</evidence>
<protein>
    <submittedName>
        <fullName evidence="2">Uncharacterized protein</fullName>
    </submittedName>
</protein>
<proteinExistence type="predicted"/>
<dbReference type="EMBL" id="CP144747">
    <property type="protein sequence ID" value="WVZ61795.1"/>
    <property type="molecule type" value="Genomic_DNA"/>
</dbReference>
<name>A0AAQ3WHQ8_PASNO</name>
<evidence type="ECO:0000313" key="2">
    <source>
        <dbReference type="EMBL" id="WVZ61795.1"/>
    </source>
</evidence>
<feature type="compositionally biased region" description="Basic and acidic residues" evidence="1">
    <location>
        <begin position="66"/>
        <end position="75"/>
    </location>
</feature>
<evidence type="ECO:0000313" key="3">
    <source>
        <dbReference type="Proteomes" id="UP001341281"/>
    </source>
</evidence>
<dbReference type="Proteomes" id="UP001341281">
    <property type="component" value="Chromosome 03"/>
</dbReference>
<gene>
    <name evidence="2" type="ORF">U9M48_011612</name>
</gene>
<reference evidence="2 3" key="1">
    <citation type="submission" date="2024-02" db="EMBL/GenBank/DDBJ databases">
        <title>High-quality chromosome-scale genome assembly of Pensacola bahiagrass (Paspalum notatum Flugge var. saurae).</title>
        <authorList>
            <person name="Vega J.M."/>
            <person name="Podio M."/>
            <person name="Orjuela J."/>
            <person name="Siena L.A."/>
            <person name="Pessino S.C."/>
            <person name="Combes M.C."/>
            <person name="Mariac C."/>
            <person name="Albertini E."/>
            <person name="Pupilli F."/>
            <person name="Ortiz J.P.A."/>
            <person name="Leblanc O."/>
        </authorList>
    </citation>
    <scope>NUCLEOTIDE SEQUENCE [LARGE SCALE GENOMIC DNA]</scope>
    <source>
        <strain evidence="2">R1</strain>
        <tissue evidence="2">Leaf</tissue>
    </source>
</reference>